<evidence type="ECO:0000256" key="4">
    <source>
        <dbReference type="SAM" id="MobiDB-lite"/>
    </source>
</evidence>
<organism evidence="6 7">
    <name type="scientific">Platanthera guangdongensis</name>
    <dbReference type="NCBI Taxonomy" id="2320717"/>
    <lineage>
        <taxon>Eukaryota</taxon>
        <taxon>Viridiplantae</taxon>
        <taxon>Streptophyta</taxon>
        <taxon>Embryophyta</taxon>
        <taxon>Tracheophyta</taxon>
        <taxon>Spermatophyta</taxon>
        <taxon>Magnoliopsida</taxon>
        <taxon>Liliopsida</taxon>
        <taxon>Asparagales</taxon>
        <taxon>Orchidaceae</taxon>
        <taxon>Orchidoideae</taxon>
        <taxon>Orchideae</taxon>
        <taxon>Orchidinae</taxon>
        <taxon>Platanthera</taxon>
    </lineage>
</organism>
<accession>A0ABR2LLZ0</accession>
<dbReference type="EMBL" id="JBBWWR010000017">
    <property type="protein sequence ID" value="KAK8945332.1"/>
    <property type="molecule type" value="Genomic_DNA"/>
</dbReference>
<evidence type="ECO:0000256" key="1">
    <source>
        <dbReference type="ARBA" id="ARBA00002159"/>
    </source>
</evidence>
<keyword evidence="3" id="KW-0805">Transcription regulation</keyword>
<dbReference type="PANTHER" id="PTHR31734:SF28">
    <property type="entry name" value="AUXIN-RESPONSIVE PROTEIN IAA13"/>
    <property type="match status" value="1"/>
</dbReference>
<dbReference type="InterPro" id="IPR033389">
    <property type="entry name" value="AUX/IAA_dom"/>
</dbReference>
<evidence type="ECO:0000313" key="6">
    <source>
        <dbReference type="EMBL" id="KAK8945332.1"/>
    </source>
</evidence>
<sequence length="171" mass="18457">MYTAPPRLGHSCSWEGREYDAPPQEQDYIGLAEISSPHKSSSDKLVGGNGTNFRETELRLRLSGSESPARKEKVGLNLCRQPPKNFAFGAKSGFSDAIDGNGKAQVVGWPPIRSYRKNSMAINPSKNKEDAIGGCLFVKVIMDGAPYLCINSAKAVHPNSLTDSGTTLQNS</sequence>
<keyword evidence="3" id="KW-0539">Nucleus</keyword>
<comment type="similarity">
    <text evidence="3">Belongs to the Aux/IAA family.</text>
</comment>
<keyword evidence="3" id="KW-0927">Auxin signaling pathway</keyword>
<dbReference type="PANTHER" id="PTHR31734">
    <property type="entry name" value="AUXIN-RESPONSIVE PROTEIN IAA17"/>
    <property type="match status" value="1"/>
</dbReference>
<evidence type="ECO:0000259" key="5">
    <source>
        <dbReference type="Pfam" id="PF02309"/>
    </source>
</evidence>
<evidence type="ECO:0000256" key="3">
    <source>
        <dbReference type="RuleBase" id="RU004549"/>
    </source>
</evidence>
<dbReference type="Proteomes" id="UP001412067">
    <property type="component" value="Unassembled WGS sequence"/>
</dbReference>
<protein>
    <recommendedName>
        <fullName evidence="3">Auxin-responsive protein</fullName>
    </recommendedName>
</protein>
<comment type="subunit">
    <text evidence="2 3">Homodimers and heterodimers.</text>
</comment>
<proteinExistence type="inferred from homology"/>
<name>A0ABR2LLZ0_9ASPA</name>
<comment type="subcellular location">
    <subcellularLocation>
        <location evidence="3">Nucleus</location>
    </subcellularLocation>
</comment>
<evidence type="ECO:0000313" key="7">
    <source>
        <dbReference type="Proteomes" id="UP001412067"/>
    </source>
</evidence>
<dbReference type="Pfam" id="PF02309">
    <property type="entry name" value="AUX_IAA"/>
    <property type="match status" value="1"/>
</dbReference>
<dbReference type="InterPro" id="IPR003311">
    <property type="entry name" value="AUX_IAA"/>
</dbReference>
<reference evidence="6 7" key="1">
    <citation type="journal article" date="2022" name="Nat. Plants">
        <title>Genomes of leafy and leafless Platanthera orchids illuminate the evolution of mycoheterotrophy.</title>
        <authorList>
            <person name="Li M.H."/>
            <person name="Liu K.W."/>
            <person name="Li Z."/>
            <person name="Lu H.C."/>
            <person name="Ye Q.L."/>
            <person name="Zhang D."/>
            <person name="Wang J.Y."/>
            <person name="Li Y.F."/>
            <person name="Zhong Z.M."/>
            <person name="Liu X."/>
            <person name="Yu X."/>
            <person name="Liu D.K."/>
            <person name="Tu X.D."/>
            <person name="Liu B."/>
            <person name="Hao Y."/>
            <person name="Liao X.Y."/>
            <person name="Jiang Y.T."/>
            <person name="Sun W.H."/>
            <person name="Chen J."/>
            <person name="Chen Y.Q."/>
            <person name="Ai Y."/>
            <person name="Zhai J.W."/>
            <person name="Wu S.S."/>
            <person name="Zhou Z."/>
            <person name="Hsiao Y.Y."/>
            <person name="Wu W.L."/>
            <person name="Chen Y.Y."/>
            <person name="Lin Y.F."/>
            <person name="Hsu J.L."/>
            <person name="Li C.Y."/>
            <person name="Wang Z.W."/>
            <person name="Zhao X."/>
            <person name="Zhong W.Y."/>
            <person name="Ma X.K."/>
            <person name="Ma L."/>
            <person name="Huang J."/>
            <person name="Chen G.Z."/>
            <person name="Huang M.Z."/>
            <person name="Huang L."/>
            <person name="Peng D.H."/>
            <person name="Luo Y.B."/>
            <person name="Zou S.Q."/>
            <person name="Chen S.P."/>
            <person name="Lan S."/>
            <person name="Tsai W.C."/>
            <person name="Van de Peer Y."/>
            <person name="Liu Z.J."/>
        </authorList>
    </citation>
    <scope>NUCLEOTIDE SEQUENCE [LARGE SCALE GENOMIC DNA]</scope>
    <source>
        <strain evidence="6">Lor288</strain>
    </source>
</reference>
<keyword evidence="3" id="KW-0678">Repressor</keyword>
<feature type="domain" description="AUX/IAA" evidence="5">
    <location>
        <begin position="102"/>
        <end position="148"/>
    </location>
</feature>
<feature type="region of interest" description="Disordered" evidence="4">
    <location>
        <begin position="1"/>
        <end position="21"/>
    </location>
</feature>
<gene>
    <name evidence="6" type="primary">IAA8</name>
    <name evidence="6" type="ORF">KSP40_PGU015945</name>
</gene>
<evidence type="ECO:0000256" key="2">
    <source>
        <dbReference type="ARBA" id="ARBA00011726"/>
    </source>
</evidence>
<comment type="function">
    <text evidence="1 3">Aux/IAA proteins are short-lived transcriptional factors that function as repressors of early auxin response genes at low auxin concentrations.</text>
</comment>
<comment type="caution">
    <text evidence="6">The sequence shown here is derived from an EMBL/GenBank/DDBJ whole genome shotgun (WGS) entry which is preliminary data.</text>
</comment>
<keyword evidence="3" id="KW-0804">Transcription</keyword>
<keyword evidence="7" id="KW-1185">Reference proteome</keyword>